<evidence type="ECO:0000313" key="6">
    <source>
        <dbReference type="EMBL" id="MBC8528320.1"/>
    </source>
</evidence>
<evidence type="ECO:0000313" key="7">
    <source>
        <dbReference type="Proteomes" id="UP000654279"/>
    </source>
</evidence>
<name>A0A926HM76_9FIRM</name>
<feature type="domain" description="Glycosyltransferase 2-like" evidence="5">
    <location>
        <begin position="52"/>
        <end position="218"/>
    </location>
</feature>
<dbReference type="PANTHER" id="PTHR43630:SF1">
    <property type="entry name" value="POLY-BETA-1,6-N-ACETYL-D-GLUCOSAMINE SYNTHASE"/>
    <property type="match status" value="1"/>
</dbReference>
<evidence type="ECO:0000256" key="1">
    <source>
        <dbReference type="ARBA" id="ARBA00006739"/>
    </source>
</evidence>
<protein>
    <submittedName>
        <fullName evidence="6">Glycosyltransferase family 2 protein</fullName>
    </submittedName>
</protein>
<dbReference type="RefSeq" id="WP_249284719.1">
    <property type="nucleotide sequence ID" value="NZ_JACRSO010000001.1"/>
</dbReference>
<dbReference type="PANTHER" id="PTHR43630">
    <property type="entry name" value="POLY-BETA-1,6-N-ACETYL-D-GLUCOSAMINE SYNTHASE"/>
    <property type="match status" value="1"/>
</dbReference>
<keyword evidence="2" id="KW-0328">Glycosyltransferase</keyword>
<evidence type="ECO:0000256" key="4">
    <source>
        <dbReference type="SAM" id="Phobius"/>
    </source>
</evidence>
<keyword evidence="4" id="KW-1133">Transmembrane helix</keyword>
<organism evidence="6 7">
    <name type="scientific">Luoshenia tenuis</name>
    <dbReference type="NCBI Taxonomy" id="2763654"/>
    <lineage>
        <taxon>Bacteria</taxon>
        <taxon>Bacillati</taxon>
        <taxon>Bacillota</taxon>
        <taxon>Clostridia</taxon>
        <taxon>Christensenellales</taxon>
        <taxon>Christensenellaceae</taxon>
        <taxon>Luoshenia</taxon>
    </lineage>
</organism>
<keyword evidence="4" id="KW-0472">Membrane</keyword>
<dbReference type="CDD" id="cd06423">
    <property type="entry name" value="CESA_like"/>
    <property type="match status" value="1"/>
</dbReference>
<gene>
    <name evidence="6" type="ORF">H8699_02550</name>
</gene>
<comment type="caution">
    <text evidence="6">The sequence shown here is derived from an EMBL/GenBank/DDBJ whole genome shotgun (WGS) entry which is preliminary data.</text>
</comment>
<dbReference type="Pfam" id="PF00535">
    <property type="entry name" value="Glycos_transf_2"/>
    <property type="match status" value="1"/>
</dbReference>
<dbReference type="Proteomes" id="UP000654279">
    <property type="component" value="Unassembled WGS sequence"/>
</dbReference>
<keyword evidence="4" id="KW-0812">Transmembrane</keyword>
<feature type="transmembrane region" description="Helical" evidence="4">
    <location>
        <begin position="381"/>
        <end position="400"/>
    </location>
</feature>
<keyword evidence="7" id="KW-1185">Reference proteome</keyword>
<proteinExistence type="inferred from homology"/>
<feature type="transmembrane region" description="Helical" evidence="4">
    <location>
        <begin position="304"/>
        <end position="328"/>
    </location>
</feature>
<dbReference type="GO" id="GO:0016757">
    <property type="term" value="F:glycosyltransferase activity"/>
    <property type="evidence" value="ECO:0007669"/>
    <property type="project" value="UniProtKB-KW"/>
</dbReference>
<accession>A0A926HM76</accession>
<sequence>MVLTILKVYFVCTVILMMVYAVRHAIFSYNRMFGRQRMYYSDIFDSDMPSITVLIPMHNEEKVLTYVLDALLACNYDRDRLEIIPINDNSSDRTAEMLEEYHSRYPFIRPLHRFEGERGKPAGLNEAMRLARGDVIIVFDADYRPGKDLLTSLALAFQDPEVGAVMGRVIPYNVDTNTLTRLLNVERSGGYQADQQARYNLRTVPQYGGTVGGFRKAFLLETGGFNTRVLAEDTELTYRLYTHGWKVIYANSAECYEEVPETWEVRGRQVRRWSSGHNNVMFRYFFRVLVSKYMSAREKLDGMLLLLVYAVPFLLALALIDSVALFFLGEMNVFAGWWAVFFVGAYNSYGNFAPFYEIATALMIDGVELDVKLMPLLTFNFYFYMWNIGLGFLDAIADLLTHRKVKWAKTERFAKQKKDKEGAVS</sequence>
<dbReference type="AlphaFoldDB" id="A0A926HM76"/>
<dbReference type="InterPro" id="IPR001173">
    <property type="entry name" value="Glyco_trans_2-like"/>
</dbReference>
<evidence type="ECO:0000256" key="2">
    <source>
        <dbReference type="ARBA" id="ARBA00022676"/>
    </source>
</evidence>
<keyword evidence="3" id="KW-0808">Transferase</keyword>
<dbReference type="SUPFAM" id="SSF53448">
    <property type="entry name" value="Nucleotide-diphospho-sugar transferases"/>
    <property type="match status" value="1"/>
</dbReference>
<feature type="transmembrane region" description="Helical" evidence="4">
    <location>
        <begin position="6"/>
        <end position="29"/>
    </location>
</feature>
<evidence type="ECO:0000259" key="5">
    <source>
        <dbReference type="Pfam" id="PF00535"/>
    </source>
</evidence>
<reference evidence="6" key="1">
    <citation type="submission" date="2020-08" db="EMBL/GenBank/DDBJ databases">
        <title>Genome public.</title>
        <authorList>
            <person name="Liu C."/>
            <person name="Sun Q."/>
        </authorList>
    </citation>
    <scope>NUCLEOTIDE SEQUENCE</scope>
    <source>
        <strain evidence="6">NSJ-44</strain>
    </source>
</reference>
<dbReference type="Gene3D" id="3.90.550.10">
    <property type="entry name" value="Spore Coat Polysaccharide Biosynthesis Protein SpsA, Chain A"/>
    <property type="match status" value="1"/>
</dbReference>
<evidence type="ECO:0000256" key="3">
    <source>
        <dbReference type="ARBA" id="ARBA00022679"/>
    </source>
</evidence>
<dbReference type="InterPro" id="IPR029044">
    <property type="entry name" value="Nucleotide-diphossugar_trans"/>
</dbReference>
<dbReference type="EMBL" id="JACRSO010000001">
    <property type="protein sequence ID" value="MBC8528320.1"/>
    <property type="molecule type" value="Genomic_DNA"/>
</dbReference>
<comment type="similarity">
    <text evidence="1">Belongs to the glycosyltransferase 2 family.</text>
</comment>